<keyword evidence="2" id="KW-1185">Reference proteome</keyword>
<sequence>MPTPASRGSRFLLSHASSTLIFLSRHHRSSALSLFLSPPPNSLFLSITDLTW</sequence>
<dbReference type="Proteomes" id="UP000008694">
    <property type="component" value="Unassembled WGS sequence"/>
</dbReference>
<dbReference type="HOGENOM" id="CLU_3089944_0_0_1"/>
<dbReference type="EMBL" id="GL348716">
    <property type="protein sequence ID" value="EFH57118.1"/>
    <property type="molecule type" value="Genomic_DNA"/>
</dbReference>
<organism evidence="2">
    <name type="scientific">Arabidopsis lyrata subsp. lyrata</name>
    <name type="common">Lyre-leaved rock-cress</name>
    <dbReference type="NCBI Taxonomy" id="81972"/>
    <lineage>
        <taxon>Eukaryota</taxon>
        <taxon>Viridiplantae</taxon>
        <taxon>Streptophyta</taxon>
        <taxon>Embryophyta</taxon>
        <taxon>Tracheophyta</taxon>
        <taxon>Spermatophyta</taxon>
        <taxon>Magnoliopsida</taxon>
        <taxon>eudicotyledons</taxon>
        <taxon>Gunneridae</taxon>
        <taxon>Pentapetalae</taxon>
        <taxon>rosids</taxon>
        <taxon>malvids</taxon>
        <taxon>Brassicales</taxon>
        <taxon>Brassicaceae</taxon>
        <taxon>Camelineae</taxon>
        <taxon>Arabidopsis</taxon>
    </lineage>
</organism>
<dbReference type="AlphaFoldDB" id="D7LFG1"/>
<gene>
    <name evidence="1" type="ORF">ARALYDRAFT_901517</name>
</gene>
<reference evidence="2" key="1">
    <citation type="journal article" date="2011" name="Nat. Genet.">
        <title>The Arabidopsis lyrata genome sequence and the basis of rapid genome size change.</title>
        <authorList>
            <person name="Hu T.T."/>
            <person name="Pattyn P."/>
            <person name="Bakker E.G."/>
            <person name="Cao J."/>
            <person name="Cheng J.-F."/>
            <person name="Clark R.M."/>
            <person name="Fahlgren N."/>
            <person name="Fawcett J.A."/>
            <person name="Grimwood J."/>
            <person name="Gundlach H."/>
            <person name="Haberer G."/>
            <person name="Hollister J.D."/>
            <person name="Ossowski S."/>
            <person name="Ottilar R.P."/>
            <person name="Salamov A.A."/>
            <person name="Schneeberger K."/>
            <person name="Spannagl M."/>
            <person name="Wang X."/>
            <person name="Yang L."/>
            <person name="Nasrallah M.E."/>
            <person name="Bergelson J."/>
            <person name="Carrington J.C."/>
            <person name="Gaut B.S."/>
            <person name="Schmutz J."/>
            <person name="Mayer K.F.X."/>
            <person name="Van de Peer Y."/>
            <person name="Grigoriev I.V."/>
            <person name="Nordborg M."/>
            <person name="Weigel D."/>
            <person name="Guo Y.-L."/>
        </authorList>
    </citation>
    <scope>NUCLEOTIDE SEQUENCE [LARGE SCALE GENOMIC DNA]</scope>
    <source>
        <strain evidence="2">cv. MN47</strain>
    </source>
</reference>
<name>D7LFG1_ARALL</name>
<evidence type="ECO:0000313" key="1">
    <source>
        <dbReference type="EMBL" id="EFH57118.1"/>
    </source>
</evidence>
<dbReference type="Gramene" id="scaffold_401018.1">
    <property type="protein sequence ID" value="scaffold_401018.1"/>
    <property type="gene ID" value="scaffold_401018.1"/>
</dbReference>
<protein>
    <submittedName>
        <fullName evidence="1">Predicted protein</fullName>
    </submittedName>
</protein>
<accession>D7LFG1</accession>
<proteinExistence type="predicted"/>
<evidence type="ECO:0000313" key="2">
    <source>
        <dbReference type="Proteomes" id="UP000008694"/>
    </source>
</evidence>